<reference evidence="1 2" key="1">
    <citation type="submission" date="2016-11" db="EMBL/GenBank/DDBJ databases">
        <authorList>
            <person name="Jaros S."/>
            <person name="Januszkiewicz K."/>
            <person name="Wedrychowicz H."/>
        </authorList>
    </citation>
    <scope>NUCLEOTIDE SEQUENCE [LARGE SCALE GENOMIC DNA]</scope>
    <source>
        <strain evidence="1 2">DSM 17918</strain>
    </source>
</reference>
<dbReference type="Pfam" id="PF08812">
    <property type="entry name" value="YtxC"/>
    <property type="match status" value="1"/>
</dbReference>
<dbReference type="STRING" id="1121256.SAMN02746089_00904"/>
<dbReference type="AlphaFoldDB" id="A0A1M4WTU8"/>
<proteinExistence type="predicted"/>
<dbReference type="OrthoDB" id="2986513at2"/>
<dbReference type="RefSeq" id="WP_073342101.1">
    <property type="nucleotide sequence ID" value="NZ_FQVH01000006.1"/>
</dbReference>
<dbReference type="EMBL" id="FQVH01000006">
    <property type="protein sequence ID" value="SHE84630.1"/>
    <property type="molecule type" value="Genomic_DNA"/>
</dbReference>
<dbReference type="Proteomes" id="UP000184088">
    <property type="component" value="Unassembled WGS sequence"/>
</dbReference>
<protein>
    <submittedName>
        <fullName evidence="1">Putative sporulation protein YtxC</fullName>
    </submittedName>
</protein>
<organism evidence="1 2">
    <name type="scientific">Caldanaerobius fijiensis DSM 17918</name>
    <dbReference type="NCBI Taxonomy" id="1121256"/>
    <lineage>
        <taxon>Bacteria</taxon>
        <taxon>Bacillati</taxon>
        <taxon>Bacillota</taxon>
        <taxon>Clostridia</taxon>
        <taxon>Thermoanaerobacterales</taxon>
        <taxon>Thermoanaerobacteraceae</taxon>
        <taxon>Caldanaerobius</taxon>
    </lineage>
</organism>
<accession>A0A1M4WTU8</accession>
<name>A0A1M4WTU8_9THEO</name>
<dbReference type="InterPro" id="IPR014199">
    <property type="entry name" value="Spore_YtxC"/>
</dbReference>
<evidence type="ECO:0000313" key="1">
    <source>
        <dbReference type="EMBL" id="SHE84630.1"/>
    </source>
</evidence>
<gene>
    <name evidence="1" type="ORF">SAMN02746089_00904</name>
</gene>
<sequence length="291" mass="34317">MYNVLTVTISKDALPVIDSFVAEMDMLKKRGLNMDYTKTEVGENVLFECQLKEKSDYKYDILKQYMANILADIIMKHWEIKFIDRIIYKNYNYFSSEERFNILKNVYNILNEDDVDFYWISKKAQIVNAMLEYLKTNDILNLEGFINFRLKDYINGLYDVVDKAVDDYLVEKEYNEFIKILKYFAELQEPQYDAVHVLVSDDMHYVLLDNSYKEIHDSLIESRGYLDRESNGEDVLISSLITIAPGKIYFHCSETFNNHNFMNTLKNIFSNKINICTGCDICKEANNICKK</sequence>
<keyword evidence="2" id="KW-1185">Reference proteome</keyword>
<evidence type="ECO:0000313" key="2">
    <source>
        <dbReference type="Proteomes" id="UP000184088"/>
    </source>
</evidence>